<keyword evidence="2 7" id="KW-0808">Transferase</keyword>
<evidence type="ECO:0000256" key="4">
    <source>
        <dbReference type="ARBA" id="ARBA00022884"/>
    </source>
</evidence>
<feature type="binding site" evidence="7">
    <location>
        <position position="94"/>
    </location>
    <ligand>
        <name>S-adenosyl-L-methionine</name>
        <dbReference type="ChEBI" id="CHEBI:59789"/>
    </ligand>
</feature>
<comment type="function">
    <text evidence="6">Specifically dimethylates two adjacent adenosines in the loop of a conserved hairpin near the 3'-end of 18S rRNA in the 40S particle. Involved in the pre-rRNA processing steps leading to small-subunit rRNA production independently of its RNA-modifying catalytic activity. Part of the small subunit (SSU) processome, first precursor of the small eukaryotic ribosomal subunit. During the assembly of the SSU processome in the nucleolus, many ribosome biogenesis factors, an RNA chaperone and ribosomal proteins associate with the nascent pre-rRNA and work in concert to generate RNA folding, modifications, rearrangements and cleavage as well as targeted degradation of pre-ribosomal RNA by the RNA exosome.</text>
</comment>
<dbReference type="EC" id="2.1.1.-" evidence="8"/>
<dbReference type="PROSITE" id="PS51689">
    <property type="entry name" value="SAM_RNA_A_N6_MT"/>
    <property type="match status" value="1"/>
</dbReference>
<dbReference type="AlphaFoldDB" id="A0ABD2VS12"/>
<evidence type="ECO:0000313" key="11">
    <source>
        <dbReference type="Proteomes" id="UP001627154"/>
    </source>
</evidence>
<evidence type="ECO:0000259" key="9">
    <source>
        <dbReference type="SMART" id="SM00650"/>
    </source>
</evidence>
<protein>
    <recommendedName>
        <fullName evidence="8">rRNA adenine N(6)-methyltransferase</fullName>
        <ecNumber evidence="8">2.1.1.-</ecNumber>
    </recommendedName>
</protein>
<keyword evidence="3 7" id="KW-0949">S-adenosyl-L-methionine</keyword>
<proteinExistence type="inferred from homology"/>
<comment type="caution">
    <text evidence="7">Lacks conserved residue(s) required for the propagation of feature annotation.</text>
</comment>
<dbReference type="InterPro" id="IPR001737">
    <property type="entry name" value="KsgA/Erm"/>
</dbReference>
<feature type="binding site" evidence="7">
    <location>
        <position position="77"/>
    </location>
    <ligand>
        <name>S-adenosyl-L-methionine</name>
        <dbReference type="ChEBI" id="CHEBI:59789"/>
    </ligand>
</feature>
<dbReference type="EMBL" id="JBJJXI010000190">
    <property type="protein sequence ID" value="KAL3383549.1"/>
    <property type="molecule type" value="Genomic_DNA"/>
</dbReference>
<evidence type="ECO:0000256" key="7">
    <source>
        <dbReference type="PROSITE-ProRule" id="PRU01026"/>
    </source>
</evidence>
<evidence type="ECO:0000256" key="3">
    <source>
        <dbReference type="ARBA" id="ARBA00022691"/>
    </source>
</evidence>
<name>A0ABD2VS12_9HYME</name>
<accession>A0ABD2VS12</accession>
<dbReference type="Proteomes" id="UP001627154">
    <property type="component" value="Unassembled WGS sequence"/>
</dbReference>
<keyword evidence="8" id="KW-0698">rRNA processing</keyword>
<keyword evidence="11" id="KW-1185">Reference proteome</keyword>
<dbReference type="PANTHER" id="PTHR11727">
    <property type="entry name" value="DIMETHYLADENOSINE TRANSFERASE"/>
    <property type="match status" value="1"/>
</dbReference>
<dbReference type="GO" id="GO:0003723">
    <property type="term" value="F:RNA binding"/>
    <property type="evidence" value="ECO:0007669"/>
    <property type="project" value="UniProtKB-UniRule"/>
</dbReference>
<reference evidence="10 11" key="1">
    <citation type="journal article" date="2024" name="bioRxiv">
        <title>A reference genome for Trichogramma kaykai: A tiny desert-dwelling parasitoid wasp with competing sex-ratio distorters.</title>
        <authorList>
            <person name="Culotta J."/>
            <person name="Lindsey A.R."/>
        </authorList>
    </citation>
    <scope>NUCLEOTIDE SEQUENCE [LARGE SCALE GENOMIC DNA]</scope>
    <source>
        <strain evidence="10 11">KSX58</strain>
    </source>
</reference>
<organism evidence="10 11">
    <name type="scientific">Trichogramma kaykai</name>
    <dbReference type="NCBI Taxonomy" id="54128"/>
    <lineage>
        <taxon>Eukaryota</taxon>
        <taxon>Metazoa</taxon>
        <taxon>Ecdysozoa</taxon>
        <taxon>Arthropoda</taxon>
        <taxon>Hexapoda</taxon>
        <taxon>Insecta</taxon>
        <taxon>Pterygota</taxon>
        <taxon>Neoptera</taxon>
        <taxon>Endopterygota</taxon>
        <taxon>Hymenoptera</taxon>
        <taxon>Apocrita</taxon>
        <taxon>Proctotrupomorpha</taxon>
        <taxon>Chalcidoidea</taxon>
        <taxon>Trichogrammatidae</taxon>
        <taxon>Trichogramma</taxon>
    </lineage>
</organism>
<dbReference type="GO" id="GO:0000179">
    <property type="term" value="F:rRNA (adenine-N6,N6-)-dimethyltransferase activity"/>
    <property type="evidence" value="ECO:0007669"/>
    <property type="project" value="UniProtKB-UniRule"/>
</dbReference>
<keyword evidence="4 7" id="KW-0694">RNA-binding</keyword>
<evidence type="ECO:0000256" key="1">
    <source>
        <dbReference type="ARBA" id="ARBA00022603"/>
    </source>
</evidence>
<evidence type="ECO:0000313" key="10">
    <source>
        <dbReference type="EMBL" id="KAL3383549.1"/>
    </source>
</evidence>
<dbReference type="PANTHER" id="PTHR11727:SF7">
    <property type="entry name" value="DIMETHYLADENOSINE TRANSFERASE-RELATED"/>
    <property type="match status" value="1"/>
</dbReference>
<dbReference type="SMART" id="SM00650">
    <property type="entry name" value="rADc"/>
    <property type="match status" value="1"/>
</dbReference>
<comment type="subunit">
    <text evidence="5">Part of the small subunit (SSU) processome, composed of more than 70 proteins and the RNA chaperone small nucleolar RNA (snoRNA) U3.</text>
</comment>
<feature type="domain" description="Ribosomal RNA adenine methylase transferase N-terminal" evidence="9">
    <location>
        <begin position="37"/>
        <end position="153"/>
    </location>
</feature>
<keyword evidence="1 7" id="KW-0489">Methyltransferase</keyword>
<comment type="similarity">
    <text evidence="7 8">Belongs to the class I-like SAM-binding methyltransferase superfamily. rRNA adenine N(6)-methyltransferase family.</text>
</comment>
<dbReference type="InterPro" id="IPR020598">
    <property type="entry name" value="rRNA_Ade_methylase_Trfase_N"/>
</dbReference>
<dbReference type="Gene3D" id="3.40.50.150">
    <property type="entry name" value="Vaccinia Virus protein VP39"/>
    <property type="match status" value="2"/>
</dbReference>
<dbReference type="SUPFAM" id="SSF53335">
    <property type="entry name" value="S-adenosyl-L-methionine-dependent methyltransferases"/>
    <property type="match status" value="1"/>
</dbReference>
<evidence type="ECO:0000256" key="8">
    <source>
        <dbReference type="RuleBase" id="RU362106"/>
    </source>
</evidence>
<sequence>MPKVLREKNISQQREAFRQGINFKKKYGQHILSNPLIIKSIIDKAVIKSTDVVLEVGSEKRVMSTPMQAKLKIISGDVIDDKSELPVFDLCIANVPYQISSQLVFKLLEHRPMFRCAVLMFQKEFADTLMAQPGEKNYSRLIESCVVRIEPKNPQPNINFQEWDGLTRLLFSRKNRTLSAIFELTSNLKLINENYKVYCSHNNIPIPDNFNIKEKVDDILTMHKIAEMRARTMDADDFIRVLIAFNKEGIHFFSEK</sequence>
<evidence type="ECO:0000256" key="5">
    <source>
        <dbReference type="ARBA" id="ARBA00035020"/>
    </source>
</evidence>
<evidence type="ECO:0000256" key="6">
    <source>
        <dbReference type="ARBA" id="ARBA00046134"/>
    </source>
</evidence>
<evidence type="ECO:0000256" key="2">
    <source>
        <dbReference type="ARBA" id="ARBA00022679"/>
    </source>
</evidence>
<feature type="binding site" evidence="7">
    <location>
        <position position="1"/>
    </location>
    <ligand>
        <name>S-adenosyl-L-methionine</name>
        <dbReference type="ChEBI" id="CHEBI:59789"/>
    </ligand>
</feature>
<dbReference type="Pfam" id="PF00398">
    <property type="entry name" value="RrnaAD"/>
    <property type="match status" value="3"/>
</dbReference>
<dbReference type="Gene3D" id="1.10.8.480">
    <property type="match status" value="1"/>
</dbReference>
<dbReference type="InterPro" id="IPR029063">
    <property type="entry name" value="SAM-dependent_MTases_sf"/>
</dbReference>
<comment type="caution">
    <text evidence="10">The sequence shown here is derived from an EMBL/GenBank/DDBJ whole genome shotgun (WGS) entry which is preliminary data.</text>
</comment>
<gene>
    <name evidence="10" type="ORF">TKK_020569</name>
</gene>